<gene>
    <name evidence="2" type="ORF">HNR00_001565</name>
</gene>
<protein>
    <submittedName>
        <fullName evidence="2">Uncharacterized protein</fullName>
    </submittedName>
</protein>
<name>A0A840ZIT4_9HYPH</name>
<dbReference type="Proteomes" id="UP000583454">
    <property type="component" value="Unassembled WGS sequence"/>
</dbReference>
<feature type="signal peptide" evidence="1">
    <location>
        <begin position="1"/>
        <end position="16"/>
    </location>
</feature>
<sequence length="124" mass="12758">MAALAALPLLASAAQAQTVVDGSDASLGVDTAGTVIALIGRQMRDPEARVSGLRKGRAGALCGSVDLRNRMGTYTGPQPFVADLSENFLGRLPEGPELRSPGSPAAFKAMQRAKALYEANCAEG</sequence>
<accession>A0A840ZIT4</accession>
<feature type="chain" id="PRO_5032645523" evidence="1">
    <location>
        <begin position="17"/>
        <end position="124"/>
    </location>
</feature>
<evidence type="ECO:0000313" key="3">
    <source>
        <dbReference type="Proteomes" id="UP000583454"/>
    </source>
</evidence>
<proteinExistence type="predicted"/>
<evidence type="ECO:0000313" key="2">
    <source>
        <dbReference type="EMBL" id="MBB5756857.1"/>
    </source>
</evidence>
<organism evidence="2 3">
    <name type="scientific">Methylorubrum rhodinum</name>
    <dbReference type="NCBI Taxonomy" id="29428"/>
    <lineage>
        <taxon>Bacteria</taxon>
        <taxon>Pseudomonadati</taxon>
        <taxon>Pseudomonadota</taxon>
        <taxon>Alphaproteobacteria</taxon>
        <taxon>Hyphomicrobiales</taxon>
        <taxon>Methylobacteriaceae</taxon>
        <taxon>Methylorubrum</taxon>
    </lineage>
</organism>
<dbReference type="EMBL" id="JACHOP010000005">
    <property type="protein sequence ID" value="MBB5756857.1"/>
    <property type="molecule type" value="Genomic_DNA"/>
</dbReference>
<reference evidence="2 3" key="1">
    <citation type="submission" date="2020-08" db="EMBL/GenBank/DDBJ databases">
        <title>Genomic Encyclopedia of Type Strains, Phase IV (KMG-IV): sequencing the most valuable type-strain genomes for metagenomic binning, comparative biology and taxonomic classification.</title>
        <authorList>
            <person name="Goeker M."/>
        </authorList>
    </citation>
    <scope>NUCLEOTIDE SEQUENCE [LARGE SCALE GENOMIC DNA]</scope>
    <source>
        <strain evidence="2 3">DSM 2163</strain>
    </source>
</reference>
<evidence type="ECO:0000256" key="1">
    <source>
        <dbReference type="SAM" id="SignalP"/>
    </source>
</evidence>
<keyword evidence="3" id="KW-1185">Reference proteome</keyword>
<dbReference type="AlphaFoldDB" id="A0A840ZIT4"/>
<comment type="caution">
    <text evidence="2">The sequence shown here is derived from an EMBL/GenBank/DDBJ whole genome shotgun (WGS) entry which is preliminary data.</text>
</comment>
<keyword evidence="1" id="KW-0732">Signal</keyword>